<feature type="region of interest" description="Disordered" evidence="1">
    <location>
        <begin position="1"/>
        <end position="49"/>
    </location>
</feature>
<feature type="compositionally biased region" description="Basic residues" evidence="1">
    <location>
        <begin position="1"/>
        <end position="21"/>
    </location>
</feature>
<feature type="non-terminal residue" evidence="2">
    <location>
        <position position="1"/>
    </location>
</feature>
<accession>A0A0B7BX86</accession>
<gene>
    <name evidence="2" type="primary">ORF214165</name>
</gene>
<proteinExistence type="predicted"/>
<organism evidence="2">
    <name type="scientific">Arion vulgaris</name>
    <dbReference type="NCBI Taxonomy" id="1028688"/>
    <lineage>
        <taxon>Eukaryota</taxon>
        <taxon>Metazoa</taxon>
        <taxon>Spiralia</taxon>
        <taxon>Lophotrochozoa</taxon>
        <taxon>Mollusca</taxon>
        <taxon>Gastropoda</taxon>
        <taxon>Heterobranchia</taxon>
        <taxon>Euthyneura</taxon>
        <taxon>Panpulmonata</taxon>
        <taxon>Eupulmonata</taxon>
        <taxon>Stylommatophora</taxon>
        <taxon>Helicina</taxon>
        <taxon>Arionoidea</taxon>
        <taxon>Arionidae</taxon>
        <taxon>Arion</taxon>
    </lineage>
</organism>
<name>A0A0B7BX86_9EUPU</name>
<protein>
    <submittedName>
        <fullName evidence="2">Uncharacterized protein</fullName>
    </submittedName>
</protein>
<dbReference type="EMBL" id="HACG01050096">
    <property type="protein sequence ID" value="CEK96961.1"/>
    <property type="molecule type" value="Transcribed_RNA"/>
</dbReference>
<feature type="compositionally biased region" description="Polar residues" evidence="1">
    <location>
        <begin position="26"/>
        <end position="49"/>
    </location>
</feature>
<evidence type="ECO:0000256" key="1">
    <source>
        <dbReference type="SAM" id="MobiDB-lite"/>
    </source>
</evidence>
<reference evidence="2" key="1">
    <citation type="submission" date="2014-12" db="EMBL/GenBank/DDBJ databases">
        <title>Insight into the proteome of Arion vulgaris.</title>
        <authorList>
            <person name="Aradska J."/>
            <person name="Bulat T."/>
            <person name="Smidak R."/>
            <person name="Sarate P."/>
            <person name="Gangsoo J."/>
            <person name="Sialana F."/>
            <person name="Bilban M."/>
            <person name="Lubec G."/>
        </authorList>
    </citation>
    <scope>NUCLEOTIDE SEQUENCE</scope>
    <source>
        <tissue evidence="2">Skin</tissue>
    </source>
</reference>
<sequence length="91" mass="10206">GKGNKNKNKKNAKKKRKKKGRKNDVPISNSFSTQTVTSPSYPNVGRSQTSAVYQVPKKCTAVTKGLLHFDDFNYQLLKCDGKEWQAWSPSS</sequence>
<evidence type="ECO:0000313" key="2">
    <source>
        <dbReference type="EMBL" id="CEK96961.1"/>
    </source>
</evidence>
<dbReference type="AlphaFoldDB" id="A0A0B7BX86"/>
<feature type="non-terminal residue" evidence="2">
    <location>
        <position position="91"/>
    </location>
</feature>